<sequence>MDNFVLHIPTKVVFGKGEFSSLGKHAKELGKVALVVTGRRFAKESGLLDKALKQLDEVGIKYVVYSEIEPNPESKTVDKGGEIARKENVDFIIAIGGGSVIDAAKGIAIVAKTGDKIWDYLERPPKKTVKSEVLPILSVITVAATGSELDGAAVITNTDTRSKRGIISPFLFPKISIIDPLLTLSIPPKQTIDGVIDMFTHVLESYLSSKAYAPVSDSISEALMKEALRFGEIAFNKPDDVNARESLSWISSLALSGIPSAGRSGPFPIHRLEHPISGLYGISHGRGLAILLPAFLYITKDVHEDRLKRLGREIFSTDSPSKTIERLVHYLKKVEAFESLKKYGVKKDDLEKFARMAFEDEGKNVILAREPLSKEKVLEIYELAFDYKDLFKNV</sequence>
<evidence type="ECO:0000259" key="4">
    <source>
        <dbReference type="Pfam" id="PF25137"/>
    </source>
</evidence>
<evidence type="ECO:0000313" key="6">
    <source>
        <dbReference type="Proteomes" id="UP000236910"/>
    </source>
</evidence>
<dbReference type="AlphaFoldDB" id="A0A2J6X8C3"/>
<dbReference type="EMBL" id="PNIX01000112">
    <property type="protein sequence ID" value="PMP83372.1"/>
    <property type="molecule type" value="Genomic_DNA"/>
</dbReference>
<gene>
    <name evidence="5" type="ORF">C0175_01905</name>
</gene>
<evidence type="ECO:0000256" key="1">
    <source>
        <dbReference type="ARBA" id="ARBA00007358"/>
    </source>
</evidence>
<comment type="caution">
    <text evidence="5">The sequence shown here is derived from an EMBL/GenBank/DDBJ whole genome shotgun (WGS) entry which is preliminary data.</text>
</comment>
<dbReference type="InterPro" id="IPR001670">
    <property type="entry name" value="ADH_Fe/GldA"/>
</dbReference>
<dbReference type="PROSITE" id="PS00913">
    <property type="entry name" value="ADH_IRON_1"/>
    <property type="match status" value="1"/>
</dbReference>
<dbReference type="PANTHER" id="PTHR43633:SF1">
    <property type="entry name" value="ALCOHOL DEHYDROGENASE YQHD"/>
    <property type="match status" value="1"/>
</dbReference>
<dbReference type="Gene3D" id="3.40.50.1970">
    <property type="match status" value="1"/>
</dbReference>
<dbReference type="Pfam" id="PF00465">
    <property type="entry name" value="Fe-ADH"/>
    <property type="match status" value="1"/>
</dbReference>
<keyword evidence="2" id="KW-0560">Oxidoreductase</keyword>
<evidence type="ECO:0000259" key="3">
    <source>
        <dbReference type="Pfam" id="PF00465"/>
    </source>
</evidence>
<reference evidence="5 6" key="1">
    <citation type="submission" date="2018-01" db="EMBL/GenBank/DDBJ databases">
        <title>Metagenomic assembled genomes from two thermal pools in the Uzon Caldera, Kamchatka, Russia.</title>
        <authorList>
            <person name="Wilkins L."/>
            <person name="Ettinger C."/>
        </authorList>
    </citation>
    <scope>NUCLEOTIDE SEQUENCE [LARGE SCALE GENOMIC DNA]</scope>
    <source>
        <strain evidence="5">ARK-10</strain>
    </source>
</reference>
<dbReference type="FunFam" id="3.40.50.1970:FF:000003">
    <property type="entry name" value="Alcohol dehydrogenase, iron-containing"/>
    <property type="match status" value="1"/>
</dbReference>
<proteinExistence type="inferred from homology"/>
<dbReference type="Proteomes" id="UP000236910">
    <property type="component" value="Unassembled WGS sequence"/>
</dbReference>
<dbReference type="GO" id="GO:1990362">
    <property type="term" value="F:butanol dehydrogenase (NAD+) activity"/>
    <property type="evidence" value="ECO:0007669"/>
    <property type="project" value="InterPro"/>
</dbReference>
<feature type="domain" description="Fe-containing alcohol dehydrogenase-like C-terminal" evidence="4">
    <location>
        <begin position="191"/>
        <end position="384"/>
    </location>
</feature>
<dbReference type="InterPro" id="IPR056798">
    <property type="entry name" value="ADH_Fe_C"/>
</dbReference>
<evidence type="ECO:0000313" key="5">
    <source>
        <dbReference type="EMBL" id="PMP83372.1"/>
    </source>
</evidence>
<protein>
    <submittedName>
        <fullName evidence="5">Alcohol dehydrogenase</fullName>
    </submittedName>
</protein>
<name>A0A2J6X8C3_9BACT</name>
<dbReference type="InterPro" id="IPR018211">
    <property type="entry name" value="ADH_Fe_CS"/>
</dbReference>
<dbReference type="Gene3D" id="1.20.1090.10">
    <property type="entry name" value="Dehydroquinate synthase-like - alpha domain"/>
    <property type="match status" value="1"/>
</dbReference>
<dbReference type="GO" id="GO:0046872">
    <property type="term" value="F:metal ion binding"/>
    <property type="evidence" value="ECO:0007669"/>
    <property type="project" value="InterPro"/>
</dbReference>
<comment type="similarity">
    <text evidence="1">Belongs to the iron-containing alcohol dehydrogenase family.</text>
</comment>
<dbReference type="GO" id="GO:1990002">
    <property type="term" value="F:methylglyoxal reductase (NADPH) (acetol producing) activity"/>
    <property type="evidence" value="ECO:0007669"/>
    <property type="project" value="TreeGrafter"/>
</dbReference>
<dbReference type="PANTHER" id="PTHR43633">
    <property type="entry name" value="ALCOHOL DEHYDROGENASE YQHD"/>
    <property type="match status" value="1"/>
</dbReference>
<evidence type="ECO:0000256" key="2">
    <source>
        <dbReference type="ARBA" id="ARBA00023002"/>
    </source>
</evidence>
<dbReference type="InterPro" id="IPR044731">
    <property type="entry name" value="BDH-like"/>
</dbReference>
<feature type="domain" description="Alcohol dehydrogenase iron-type/glycerol dehydrogenase GldA" evidence="3">
    <location>
        <begin position="9"/>
        <end position="180"/>
    </location>
</feature>
<dbReference type="SUPFAM" id="SSF56796">
    <property type="entry name" value="Dehydroquinate synthase-like"/>
    <property type="match status" value="1"/>
</dbReference>
<dbReference type="Pfam" id="PF25137">
    <property type="entry name" value="ADH_Fe_C"/>
    <property type="match status" value="1"/>
</dbReference>
<accession>A0A2J6X8C3</accession>
<organism evidence="5 6">
    <name type="scientific">Caldisericum exile</name>
    <dbReference type="NCBI Taxonomy" id="693075"/>
    <lineage>
        <taxon>Bacteria</taxon>
        <taxon>Pseudomonadati</taxon>
        <taxon>Caldisericota/Cryosericota group</taxon>
        <taxon>Caldisericota</taxon>
        <taxon>Caldisericia</taxon>
        <taxon>Caldisericales</taxon>
        <taxon>Caldisericaceae</taxon>
        <taxon>Caldisericum</taxon>
    </lineage>
</organism>
<dbReference type="GO" id="GO:0005829">
    <property type="term" value="C:cytosol"/>
    <property type="evidence" value="ECO:0007669"/>
    <property type="project" value="TreeGrafter"/>
</dbReference>
<dbReference type="CDD" id="cd08187">
    <property type="entry name" value="BDH"/>
    <property type="match status" value="1"/>
</dbReference>
<dbReference type="GO" id="GO:0008106">
    <property type="term" value="F:alcohol dehydrogenase (NADP+) activity"/>
    <property type="evidence" value="ECO:0007669"/>
    <property type="project" value="TreeGrafter"/>
</dbReference>